<dbReference type="EMBL" id="ADBJ01000035">
    <property type="protein sequence ID" value="EFA79227.1"/>
    <property type="molecule type" value="Genomic_DNA"/>
</dbReference>
<comment type="caution">
    <text evidence="1">The sequence shown here is derived from an EMBL/GenBank/DDBJ whole genome shotgun (WGS) entry which is preliminary data.</text>
</comment>
<evidence type="ECO:0000313" key="1">
    <source>
        <dbReference type="EMBL" id="EFA79227.1"/>
    </source>
</evidence>
<dbReference type="GeneID" id="31363126"/>
<keyword evidence="2" id="KW-1185">Reference proteome</keyword>
<name>D3BGJ3_HETP5</name>
<dbReference type="Proteomes" id="UP000001396">
    <property type="component" value="Unassembled WGS sequence"/>
</dbReference>
<reference evidence="1 2" key="1">
    <citation type="journal article" date="2011" name="Genome Res.">
        <title>Phylogeny-wide analysis of social amoeba genomes highlights ancient origins for complex intercellular communication.</title>
        <authorList>
            <person name="Heidel A.J."/>
            <person name="Lawal H.M."/>
            <person name="Felder M."/>
            <person name="Schilde C."/>
            <person name="Helps N.R."/>
            <person name="Tunggal B."/>
            <person name="Rivero F."/>
            <person name="John U."/>
            <person name="Schleicher M."/>
            <person name="Eichinger L."/>
            <person name="Platzer M."/>
            <person name="Noegel A.A."/>
            <person name="Schaap P."/>
            <person name="Gloeckner G."/>
        </authorList>
    </citation>
    <scope>NUCLEOTIDE SEQUENCE [LARGE SCALE GENOMIC DNA]</scope>
    <source>
        <strain evidence="2">ATCC 26659 / Pp 5 / PN500</strain>
    </source>
</reference>
<dbReference type="InterPro" id="IPR016024">
    <property type="entry name" value="ARM-type_fold"/>
</dbReference>
<evidence type="ECO:0000313" key="2">
    <source>
        <dbReference type="Proteomes" id="UP000001396"/>
    </source>
</evidence>
<dbReference type="AlphaFoldDB" id="D3BGJ3"/>
<protein>
    <submittedName>
        <fullName evidence="1">Uncharacterized protein</fullName>
    </submittedName>
</protein>
<sequence length="238" mass="28279">MSIDLNQLIKTIRERDIRKVLNDYKDRNELINDLFDVLNSNFTKKQVVEDCFFVLNQIDSQEIWNDLTLTTKIELQSKSLDLLELECNYNINTIIIEFIKNLYHNHCNEIGPHFEFLIHYFINVLDITNEELQQLSEAELNQHVEIIKLTLTFIKILSNKEPIHAYTGQIVTQLFKLIDFDSFEIKEESTRLLYRLFKRTITYHGGFTDLDSKETLNKTKEYIQTLRQSIINKLQKSI</sequence>
<dbReference type="RefSeq" id="XP_020431348.1">
    <property type="nucleotide sequence ID" value="XM_020578479.1"/>
</dbReference>
<dbReference type="SUPFAM" id="SSF48371">
    <property type="entry name" value="ARM repeat"/>
    <property type="match status" value="1"/>
</dbReference>
<accession>D3BGJ3</accession>
<proteinExistence type="predicted"/>
<dbReference type="InParanoid" id="D3BGJ3"/>
<gene>
    <name evidence="1" type="ORF">PPL_07645</name>
</gene>
<organism evidence="1 2">
    <name type="scientific">Heterostelium pallidum (strain ATCC 26659 / Pp 5 / PN500)</name>
    <name type="common">Cellular slime mold</name>
    <name type="synonym">Polysphondylium pallidum</name>
    <dbReference type="NCBI Taxonomy" id="670386"/>
    <lineage>
        <taxon>Eukaryota</taxon>
        <taxon>Amoebozoa</taxon>
        <taxon>Evosea</taxon>
        <taxon>Eumycetozoa</taxon>
        <taxon>Dictyostelia</taxon>
        <taxon>Acytosteliales</taxon>
        <taxon>Acytosteliaceae</taxon>
        <taxon>Heterostelium</taxon>
    </lineage>
</organism>